<evidence type="ECO:0000313" key="2">
    <source>
        <dbReference type="EMBL" id="MPC74496.1"/>
    </source>
</evidence>
<accession>A0A5B7HXN3</accession>
<reference evidence="2 3" key="1">
    <citation type="submission" date="2019-05" db="EMBL/GenBank/DDBJ databases">
        <title>Another draft genome of Portunus trituberculatus and its Hox gene families provides insights of decapod evolution.</title>
        <authorList>
            <person name="Jeong J.-H."/>
            <person name="Song I."/>
            <person name="Kim S."/>
            <person name="Choi T."/>
            <person name="Kim D."/>
            <person name="Ryu S."/>
            <person name="Kim W."/>
        </authorList>
    </citation>
    <scope>NUCLEOTIDE SEQUENCE [LARGE SCALE GENOMIC DNA]</scope>
    <source>
        <tissue evidence="2">Muscle</tissue>
    </source>
</reference>
<dbReference type="Proteomes" id="UP000324222">
    <property type="component" value="Unassembled WGS sequence"/>
</dbReference>
<feature type="region of interest" description="Disordered" evidence="1">
    <location>
        <begin position="1"/>
        <end position="34"/>
    </location>
</feature>
<comment type="caution">
    <text evidence="2">The sequence shown here is derived from an EMBL/GenBank/DDBJ whole genome shotgun (WGS) entry which is preliminary data.</text>
</comment>
<name>A0A5B7HXN3_PORTR</name>
<dbReference type="AlphaFoldDB" id="A0A5B7HXN3"/>
<evidence type="ECO:0000256" key="1">
    <source>
        <dbReference type="SAM" id="MobiDB-lite"/>
    </source>
</evidence>
<keyword evidence="3" id="KW-1185">Reference proteome</keyword>
<protein>
    <submittedName>
        <fullName evidence="2">Uncharacterized protein</fullName>
    </submittedName>
</protein>
<dbReference type="EMBL" id="VSRR010039026">
    <property type="protein sequence ID" value="MPC74496.1"/>
    <property type="molecule type" value="Genomic_DNA"/>
</dbReference>
<organism evidence="2 3">
    <name type="scientific">Portunus trituberculatus</name>
    <name type="common">Swimming crab</name>
    <name type="synonym">Neptunus trituberculatus</name>
    <dbReference type="NCBI Taxonomy" id="210409"/>
    <lineage>
        <taxon>Eukaryota</taxon>
        <taxon>Metazoa</taxon>
        <taxon>Ecdysozoa</taxon>
        <taxon>Arthropoda</taxon>
        <taxon>Crustacea</taxon>
        <taxon>Multicrustacea</taxon>
        <taxon>Malacostraca</taxon>
        <taxon>Eumalacostraca</taxon>
        <taxon>Eucarida</taxon>
        <taxon>Decapoda</taxon>
        <taxon>Pleocyemata</taxon>
        <taxon>Brachyura</taxon>
        <taxon>Eubrachyura</taxon>
        <taxon>Portunoidea</taxon>
        <taxon>Portunidae</taxon>
        <taxon>Portuninae</taxon>
        <taxon>Portunus</taxon>
    </lineage>
</organism>
<evidence type="ECO:0000313" key="3">
    <source>
        <dbReference type="Proteomes" id="UP000324222"/>
    </source>
</evidence>
<gene>
    <name evidence="2" type="ORF">E2C01_068856</name>
</gene>
<sequence>MTTTPLSAAALLGPSQSRSHRPPAPLSATPGWFSDPPQLHNTMLGQMATHHGPASLLCLCQLPSHQHFCLCLAQLPQSSLGRLTLPYLPHGHLSLCHPGLPFTMLL</sequence>
<proteinExistence type="predicted"/>